<dbReference type="AlphaFoldDB" id="A0A7W3UXA1"/>
<sequence>MGTVLFAAISGMCLFTFHADAQASSRAKNKADEWIGRDASDLLLQLRVDGGRVDIIEDDEAGETRYSWSTINPAWIETWTEQGPLQGVHRGVPIFGPGQTHERYHEATHRCTITFIADLDGIIRNWEMHGESCAWDVRRPKK</sequence>
<organism evidence="1 2">
    <name type="scientific">Stenotrophomonas koreensis</name>
    <dbReference type="NCBI Taxonomy" id="266128"/>
    <lineage>
        <taxon>Bacteria</taxon>
        <taxon>Pseudomonadati</taxon>
        <taxon>Pseudomonadota</taxon>
        <taxon>Gammaproteobacteria</taxon>
        <taxon>Lysobacterales</taxon>
        <taxon>Lysobacteraceae</taxon>
        <taxon>Stenotrophomonas</taxon>
    </lineage>
</organism>
<accession>A0A7W3UXA1</accession>
<comment type="caution">
    <text evidence="1">The sequence shown here is derived from an EMBL/GenBank/DDBJ whole genome shotgun (WGS) entry which is preliminary data.</text>
</comment>
<reference evidence="1 2" key="1">
    <citation type="submission" date="2020-08" db="EMBL/GenBank/DDBJ databases">
        <title>Stenotrophomonas sp. W1S232.</title>
        <authorList>
            <person name="Deng Y."/>
        </authorList>
    </citation>
    <scope>NUCLEOTIDE SEQUENCE [LARGE SCALE GENOMIC DNA]</scope>
    <source>
        <strain evidence="1 2">W1S232</strain>
    </source>
</reference>
<dbReference type="Proteomes" id="UP000550609">
    <property type="component" value="Unassembled WGS sequence"/>
</dbReference>
<proteinExistence type="predicted"/>
<evidence type="ECO:0000313" key="1">
    <source>
        <dbReference type="EMBL" id="MBB1115543.1"/>
    </source>
</evidence>
<dbReference type="EMBL" id="JACIUV010000001">
    <property type="protein sequence ID" value="MBB1115543.1"/>
    <property type="molecule type" value="Genomic_DNA"/>
</dbReference>
<gene>
    <name evidence="1" type="ORF">H4O09_00485</name>
</gene>
<evidence type="ECO:0000313" key="2">
    <source>
        <dbReference type="Proteomes" id="UP000550609"/>
    </source>
</evidence>
<protein>
    <submittedName>
        <fullName evidence="1">Uncharacterized protein</fullName>
    </submittedName>
</protein>
<dbReference type="RefSeq" id="WP_182621013.1">
    <property type="nucleotide sequence ID" value="NZ_JACIUV010000001.1"/>
</dbReference>
<name>A0A7W3UXA1_9GAMM</name>